<evidence type="ECO:0000313" key="1">
    <source>
        <dbReference type="EMBL" id="KAG7362717.1"/>
    </source>
</evidence>
<comment type="caution">
    <text evidence="1">The sequence shown here is derived from an EMBL/GenBank/DDBJ whole genome shotgun (WGS) entry which is preliminary data.</text>
</comment>
<organism evidence="1 2">
    <name type="scientific">Nitzschia inconspicua</name>
    <dbReference type="NCBI Taxonomy" id="303405"/>
    <lineage>
        <taxon>Eukaryota</taxon>
        <taxon>Sar</taxon>
        <taxon>Stramenopiles</taxon>
        <taxon>Ochrophyta</taxon>
        <taxon>Bacillariophyta</taxon>
        <taxon>Bacillariophyceae</taxon>
        <taxon>Bacillariophycidae</taxon>
        <taxon>Bacillariales</taxon>
        <taxon>Bacillariaceae</taxon>
        <taxon>Nitzschia</taxon>
    </lineage>
</organism>
<dbReference type="OrthoDB" id="44682at2759"/>
<dbReference type="Proteomes" id="UP000693970">
    <property type="component" value="Unassembled WGS sequence"/>
</dbReference>
<sequence length="467" mass="53310">MGPTSRNFFSSWSQSVSSSFQGIISSIGKTWQGEDAQKAFDAGNLCSISVGADETNTAIRVVFRNLTPIPLLLCWVSEQGILHHFYRLNPWVPPTDISHAEYHDALADFMSKTDHTEHTHAGHAFCWACVANEDDLPRIRSIKSLEGFNAKIVGGYRPYLPKRDNDNKVQLVEISHNPQPSKEKITCYQSCFERPGNLRKGKMEDDGGDEPITCHGRWNVRAGWGKFDMTPVDTTNKVYEEITIGGWPCCVEPDWSNGDKDLEKRLAEDLMFAANYLPDHAETYLKKHCKIWINKSLTWGPRACPVKGMALCYHPDQRWLIENGLHVEKYQCVEINCASFYKKDCHYWGPGGLFLHELSHAYHHSLLPDGYQNRDIEDCFQKAMKDGLYEKVQVHGPQGPTARAYACANAMEYWAELSTAFLGGLNKKEEFNKWYPFNRQQLKDHDPRAFDLLSRLWGQDAVVKKRV</sequence>
<dbReference type="EMBL" id="JAGRRH010000010">
    <property type="protein sequence ID" value="KAG7362717.1"/>
    <property type="molecule type" value="Genomic_DNA"/>
</dbReference>
<accession>A0A9K3LIF7</accession>
<gene>
    <name evidence="1" type="ORF">IV203_026077</name>
</gene>
<proteinExistence type="predicted"/>
<reference evidence="1" key="2">
    <citation type="submission" date="2021-04" db="EMBL/GenBank/DDBJ databases">
        <authorList>
            <person name="Podell S."/>
        </authorList>
    </citation>
    <scope>NUCLEOTIDE SEQUENCE</scope>
    <source>
        <strain evidence="1">Hildebrandi</strain>
    </source>
</reference>
<reference evidence="1" key="1">
    <citation type="journal article" date="2021" name="Sci. Rep.">
        <title>Diploid genomic architecture of Nitzschia inconspicua, an elite biomass production diatom.</title>
        <authorList>
            <person name="Oliver A."/>
            <person name="Podell S."/>
            <person name="Pinowska A."/>
            <person name="Traller J.C."/>
            <person name="Smith S.R."/>
            <person name="McClure R."/>
            <person name="Beliaev A."/>
            <person name="Bohutskyi P."/>
            <person name="Hill E.A."/>
            <person name="Rabines A."/>
            <person name="Zheng H."/>
            <person name="Allen L.Z."/>
            <person name="Kuo A."/>
            <person name="Grigoriev I.V."/>
            <person name="Allen A.E."/>
            <person name="Hazlebeck D."/>
            <person name="Allen E.E."/>
        </authorList>
    </citation>
    <scope>NUCLEOTIDE SEQUENCE</scope>
    <source>
        <strain evidence="1">Hildebrandi</strain>
    </source>
</reference>
<dbReference type="AlphaFoldDB" id="A0A9K3LIF7"/>
<keyword evidence="2" id="KW-1185">Reference proteome</keyword>
<evidence type="ECO:0000313" key="2">
    <source>
        <dbReference type="Proteomes" id="UP000693970"/>
    </source>
</evidence>
<protein>
    <submittedName>
        <fullName evidence="1">Uncharacterized protein</fullName>
    </submittedName>
</protein>
<name>A0A9K3LIF7_9STRA</name>